<evidence type="ECO:0000256" key="5">
    <source>
        <dbReference type="ARBA" id="ARBA00013271"/>
    </source>
</evidence>
<comment type="catalytic activity">
    <reaction evidence="8">
        <text>coenzyme B + methyl-coenzyme M = methane + coenzyme M-coenzyme B heterodisulfide</text>
        <dbReference type="Rhea" id="RHEA:12532"/>
        <dbReference type="ChEBI" id="CHEBI:16183"/>
        <dbReference type="ChEBI" id="CHEBI:58286"/>
        <dbReference type="ChEBI" id="CHEBI:58411"/>
        <dbReference type="ChEBI" id="CHEBI:58596"/>
        <dbReference type="EC" id="2.8.4.1"/>
    </reaction>
    <physiologicalReaction direction="left-to-right" evidence="8">
        <dbReference type="Rhea" id="RHEA:12533"/>
    </physiologicalReaction>
</comment>
<dbReference type="InterPro" id="IPR003178">
    <property type="entry name" value="Me_CoM_Rdtase_gsu"/>
</dbReference>
<accession>A0A117LET6</accession>
<dbReference type="InterPro" id="IPR036994">
    <property type="entry name" value="Me_CoM_Rdtase_gsu_sf"/>
</dbReference>
<comment type="caution">
    <text evidence="9">The sequence shown here is derived from an EMBL/GenBank/DDBJ whole genome shotgun (WGS) entry which is preliminary data.</text>
</comment>
<evidence type="ECO:0000256" key="7">
    <source>
        <dbReference type="ARBA" id="ARBA00022994"/>
    </source>
</evidence>
<evidence type="ECO:0000256" key="8">
    <source>
        <dbReference type="ARBA" id="ARBA00047772"/>
    </source>
</evidence>
<comment type="cofactor">
    <cofactor evidence="1">
        <name>coenzyme F430</name>
        <dbReference type="ChEBI" id="CHEBI:60540"/>
    </cofactor>
</comment>
<dbReference type="NCBIfam" id="TIGR03259">
    <property type="entry name" value="met_CoM_red_gam"/>
    <property type="match status" value="1"/>
</dbReference>
<comment type="subunit">
    <text evidence="4">MCR is a hexamer of two alpha, two beta, and two gamma chains, forming a dimer of heterotrimers.</text>
</comment>
<dbReference type="Proteomes" id="UP000057043">
    <property type="component" value="Unassembled WGS sequence"/>
</dbReference>
<evidence type="ECO:0000256" key="6">
    <source>
        <dbReference type="ARBA" id="ARBA00022679"/>
    </source>
</evidence>
<protein>
    <recommendedName>
        <fullName evidence="5">coenzyme-B sulfoethylthiotransferase</fullName>
        <ecNumber evidence="5">2.8.4.1</ecNumber>
    </recommendedName>
</protein>
<dbReference type="SUPFAM" id="SSF55088">
    <property type="entry name" value="Methyl-coenzyme M reductase subunits"/>
    <property type="match status" value="1"/>
</dbReference>
<reference evidence="9 10" key="1">
    <citation type="journal article" date="2015" name="MBio">
        <title>Genome-Resolved Metagenomic Analysis Reveals Roles for Candidate Phyla and Other Microbial Community Members in Biogeochemical Transformations in Oil Reservoirs.</title>
        <authorList>
            <person name="Hu P."/>
            <person name="Tom L."/>
            <person name="Singh A."/>
            <person name="Thomas B.C."/>
            <person name="Baker B.J."/>
            <person name="Piceno Y.M."/>
            <person name="Andersen G.L."/>
            <person name="Banfield J.F."/>
        </authorList>
    </citation>
    <scope>NUCLEOTIDE SEQUENCE [LARGE SCALE GENOMIC DNA]</scope>
    <source>
        <strain evidence="9">57_489</strain>
    </source>
</reference>
<evidence type="ECO:0000256" key="3">
    <source>
        <dbReference type="ARBA" id="ARBA00008740"/>
    </source>
</evidence>
<dbReference type="InterPro" id="IPR009024">
    <property type="entry name" value="Me_CoM_Rdtase_Fd-like_fold"/>
</dbReference>
<gene>
    <name evidence="9" type="ORF">XD72_2397</name>
</gene>
<evidence type="ECO:0000256" key="4">
    <source>
        <dbReference type="ARBA" id="ARBA00011155"/>
    </source>
</evidence>
<dbReference type="AlphaFoldDB" id="A0A117LET6"/>
<sequence length="257" mass="28675">MAYKPQYYPGNTSIGANRRKHMSGDLEKLRDISDADIVAIMGHRAPGADYPSTHPPLAEMGEPDCPVRQLVTPTPGAAAGDRIRYSQFTDSMYNAPAIPYWRSYWGAINCRGCDPGTLSGRQIIEARERDIEEYTKVQMDSEMTDPALATMRGCTVHGHSLRLDEDGMMFDMLARTELGSDGNVYYAKDQVGIPLDKKINAGKPMSEAETAKRTTIFRCDNISFGGPCTAESRSFDEGLVALHHMWERRSKWGFRPE</sequence>
<dbReference type="EMBL" id="LGFT01000105">
    <property type="protein sequence ID" value="KUK43227.1"/>
    <property type="molecule type" value="Genomic_DNA"/>
</dbReference>
<dbReference type="GO" id="GO:0015948">
    <property type="term" value="P:methanogenesis"/>
    <property type="evidence" value="ECO:0007669"/>
    <property type="project" value="UniProtKB-KW"/>
</dbReference>
<comment type="similarity">
    <text evidence="3">Belongs to the methyl-coenzyme M reductase gamma subunit family.</text>
</comment>
<evidence type="ECO:0000256" key="1">
    <source>
        <dbReference type="ARBA" id="ARBA00001952"/>
    </source>
</evidence>
<name>A0A117LET6_9EURY</name>
<dbReference type="Gene3D" id="3.90.320.20">
    <property type="entry name" value="Methyl-coenzyme M reductase, gamma subunit"/>
    <property type="match status" value="1"/>
</dbReference>
<dbReference type="PATRIC" id="fig|301375.7.peg.2382"/>
<organism evidence="9 10">
    <name type="scientific">Methanothrix harundinacea</name>
    <dbReference type="NCBI Taxonomy" id="301375"/>
    <lineage>
        <taxon>Archaea</taxon>
        <taxon>Methanobacteriati</taxon>
        <taxon>Methanobacteriota</taxon>
        <taxon>Stenosarchaea group</taxon>
        <taxon>Methanomicrobia</taxon>
        <taxon>Methanotrichales</taxon>
        <taxon>Methanotrichaceae</taxon>
        <taxon>Methanothrix</taxon>
    </lineage>
</organism>
<evidence type="ECO:0000313" key="9">
    <source>
        <dbReference type="EMBL" id="KUK43227.1"/>
    </source>
</evidence>
<keyword evidence="7" id="KW-0484">Methanogenesis</keyword>
<comment type="pathway">
    <text evidence="2">One-carbon metabolism; methyl-coenzyme M reduction; methane from methyl-coenzyme M: step 1/1.</text>
</comment>
<dbReference type="GO" id="GO:0050524">
    <property type="term" value="F:coenzyme-B sulfoethylthiotransferase activity"/>
    <property type="evidence" value="ECO:0007669"/>
    <property type="project" value="UniProtKB-EC"/>
</dbReference>
<dbReference type="EC" id="2.8.4.1" evidence="5"/>
<dbReference type="UniPathway" id="UPA00646">
    <property type="reaction ID" value="UER00699"/>
</dbReference>
<keyword evidence="6" id="KW-0808">Transferase</keyword>
<evidence type="ECO:0000313" key="10">
    <source>
        <dbReference type="Proteomes" id="UP000057043"/>
    </source>
</evidence>
<proteinExistence type="inferred from homology"/>
<dbReference type="Pfam" id="PF02240">
    <property type="entry name" value="MCR_gamma"/>
    <property type="match status" value="1"/>
</dbReference>
<evidence type="ECO:0000256" key="2">
    <source>
        <dbReference type="ARBA" id="ARBA00005149"/>
    </source>
</evidence>